<accession>A0ABM3Y7F1</accession>
<dbReference type="GeneID" id="132541259"/>
<organism evidence="5 6">
    <name type="scientific">Erinaceus europaeus</name>
    <name type="common">Western European hedgehog</name>
    <dbReference type="NCBI Taxonomy" id="9365"/>
    <lineage>
        <taxon>Eukaryota</taxon>
        <taxon>Metazoa</taxon>
        <taxon>Chordata</taxon>
        <taxon>Craniata</taxon>
        <taxon>Vertebrata</taxon>
        <taxon>Euteleostomi</taxon>
        <taxon>Mammalia</taxon>
        <taxon>Eutheria</taxon>
        <taxon>Laurasiatheria</taxon>
        <taxon>Eulipotyphla</taxon>
        <taxon>Erinaceidae</taxon>
        <taxon>Erinaceinae</taxon>
        <taxon>Erinaceus</taxon>
    </lineage>
</organism>
<name>A0ABM3Y7F1_ERIEU</name>
<protein>
    <submittedName>
        <fullName evidence="6">PRAME family member 8-like</fullName>
    </submittedName>
</protein>
<keyword evidence="4" id="KW-0677">Repeat</keyword>
<evidence type="ECO:0000256" key="4">
    <source>
        <dbReference type="ARBA" id="ARBA00022737"/>
    </source>
</evidence>
<dbReference type="Proteomes" id="UP001652624">
    <property type="component" value="Chromosome 11"/>
</dbReference>
<keyword evidence="2" id="KW-0963">Cytoplasm</keyword>
<sequence>MSYNNPFSLLQLAIQSLLRDDNLTISSLKDLPAELFPSLFLVAHTHRHWETLKALVQTWPFESLPLGALVPDLQPENQSFKAVMDGIDVLLKQEVPPRCKLQVLDLCNTGKSFWRM</sequence>
<evidence type="ECO:0000256" key="2">
    <source>
        <dbReference type="ARBA" id="ARBA00022490"/>
    </source>
</evidence>
<evidence type="ECO:0000313" key="6">
    <source>
        <dbReference type="RefSeq" id="XP_060056989.1"/>
    </source>
</evidence>
<comment type="subcellular location">
    <subcellularLocation>
        <location evidence="1">Cytoplasm</location>
    </subcellularLocation>
</comment>
<dbReference type="RefSeq" id="XP_060056989.1">
    <property type="nucleotide sequence ID" value="XM_060201006.1"/>
</dbReference>
<dbReference type="InterPro" id="IPR050694">
    <property type="entry name" value="LRRC14/PRAME"/>
</dbReference>
<evidence type="ECO:0000256" key="1">
    <source>
        <dbReference type="ARBA" id="ARBA00004496"/>
    </source>
</evidence>
<evidence type="ECO:0000256" key="3">
    <source>
        <dbReference type="ARBA" id="ARBA00022614"/>
    </source>
</evidence>
<keyword evidence="3" id="KW-0433">Leucine-rich repeat</keyword>
<evidence type="ECO:0000313" key="5">
    <source>
        <dbReference type="Proteomes" id="UP001652624"/>
    </source>
</evidence>
<gene>
    <name evidence="6" type="primary">LOC132541259</name>
</gene>
<reference evidence="6" key="1">
    <citation type="submission" date="2025-08" db="UniProtKB">
        <authorList>
            <consortium name="RefSeq"/>
        </authorList>
    </citation>
    <scope>IDENTIFICATION</scope>
</reference>
<keyword evidence="5" id="KW-1185">Reference proteome</keyword>
<proteinExistence type="predicted"/>
<dbReference type="PANTHER" id="PTHR14224">
    <property type="entry name" value="SIMILAR TO PREFERENTIALLY EXPRESSED ANTIGEN IN MELANOMA-LIKE 3"/>
    <property type="match status" value="1"/>
</dbReference>
<dbReference type="PANTHER" id="PTHR14224:SF9">
    <property type="entry name" value="LEUCINE-RICH REPEAT-CONTAINING PROTEIN 14"/>
    <property type="match status" value="1"/>
</dbReference>